<dbReference type="GeneID" id="82202120"/>
<keyword evidence="3" id="KW-1185">Reference proteome</keyword>
<dbReference type="Pfam" id="PF03551">
    <property type="entry name" value="PadR"/>
    <property type="match status" value="1"/>
</dbReference>
<reference evidence="2 3" key="1">
    <citation type="submission" date="2016-11" db="EMBL/GenBank/DDBJ databases">
        <title>Description of two novel members of the family Erysipelotrichaceae: Ileibacterium lipovorans gen. nov., sp. nov. and Dubosiella newyorkensis, gen. nov., sp. nov.</title>
        <authorList>
            <person name="Cox L.M."/>
            <person name="Sohn J."/>
            <person name="Tyrrell K.L."/>
            <person name="Citron D.M."/>
            <person name="Lawson P.A."/>
            <person name="Patel N.B."/>
            <person name="Iizumi T."/>
            <person name="Perez-Perez G.I."/>
            <person name="Goldstein E.J."/>
            <person name="Blaser M.J."/>
        </authorList>
    </citation>
    <scope>NUCLEOTIDE SEQUENCE [LARGE SCALE GENOMIC DNA]</scope>
    <source>
        <strain evidence="2 3">NYU-BL-A3</strain>
    </source>
</reference>
<dbReference type="PANTHER" id="PTHR33169:SF14">
    <property type="entry name" value="TRANSCRIPTIONAL REGULATOR RV3488"/>
    <property type="match status" value="1"/>
</dbReference>
<dbReference type="InterPro" id="IPR036390">
    <property type="entry name" value="WH_DNA-bd_sf"/>
</dbReference>
<dbReference type="Gene3D" id="1.10.10.10">
    <property type="entry name" value="Winged helix-like DNA-binding domain superfamily/Winged helix DNA-binding domain"/>
    <property type="match status" value="1"/>
</dbReference>
<dbReference type="RefSeq" id="WP_075818124.1">
    <property type="nucleotide sequence ID" value="NZ_CAJUTZ010000122.1"/>
</dbReference>
<comment type="caution">
    <text evidence="2">The sequence shown here is derived from an EMBL/GenBank/DDBJ whole genome shotgun (WGS) entry which is preliminary data.</text>
</comment>
<proteinExistence type="predicted"/>
<dbReference type="SUPFAM" id="SSF46785">
    <property type="entry name" value="Winged helix' DNA-binding domain"/>
    <property type="match status" value="1"/>
</dbReference>
<dbReference type="AlphaFoldDB" id="A0A1U7NI24"/>
<dbReference type="Proteomes" id="UP000186341">
    <property type="component" value="Unassembled WGS sequence"/>
</dbReference>
<dbReference type="PANTHER" id="PTHR33169">
    <property type="entry name" value="PADR-FAMILY TRANSCRIPTIONAL REGULATOR"/>
    <property type="match status" value="1"/>
</dbReference>
<sequence>MEFPLPAVMLEFLILGFLEKKDSYGYEICQVIKNVQEIREPVLYPILKNLQKQNLIESYEEVHNGRRRKYYSLSQLGNKRLSLLRKDWNQYQRRITEIVEQKNR</sequence>
<organism evidence="2 3">
    <name type="scientific">Ileibacterium valens</name>
    <dbReference type="NCBI Taxonomy" id="1862668"/>
    <lineage>
        <taxon>Bacteria</taxon>
        <taxon>Bacillati</taxon>
        <taxon>Bacillota</taxon>
        <taxon>Erysipelotrichia</taxon>
        <taxon>Erysipelotrichales</taxon>
        <taxon>Erysipelotrichaceae</taxon>
        <taxon>Ileibacterium</taxon>
    </lineage>
</organism>
<dbReference type="InterPro" id="IPR036388">
    <property type="entry name" value="WH-like_DNA-bd_sf"/>
</dbReference>
<evidence type="ECO:0000259" key="1">
    <source>
        <dbReference type="Pfam" id="PF03551"/>
    </source>
</evidence>
<protein>
    <recommendedName>
        <fullName evidence="1">Transcription regulator PadR N-terminal domain-containing protein</fullName>
    </recommendedName>
</protein>
<dbReference type="EMBL" id="MPJW01000073">
    <property type="protein sequence ID" value="OLU41832.1"/>
    <property type="molecule type" value="Genomic_DNA"/>
</dbReference>
<name>A0A1U7NI24_9FIRM</name>
<accession>A0A1U7NI24</accession>
<dbReference type="InterPro" id="IPR005149">
    <property type="entry name" value="Tscrpt_reg_PadR_N"/>
</dbReference>
<dbReference type="InterPro" id="IPR052509">
    <property type="entry name" value="Metal_resp_DNA-bind_regulator"/>
</dbReference>
<evidence type="ECO:0000313" key="2">
    <source>
        <dbReference type="EMBL" id="OLU41832.1"/>
    </source>
</evidence>
<gene>
    <name evidence="2" type="ORF">BO222_02570</name>
</gene>
<evidence type="ECO:0000313" key="3">
    <source>
        <dbReference type="Proteomes" id="UP000186341"/>
    </source>
</evidence>
<dbReference type="OrthoDB" id="9808017at2"/>
<feature type="domain" description="Transcription regulator PadR N-terminal" evidence="1">
    <location>
        <begin position="14"/>
        <end position="81"/>
    </location>
</feature>